<proteinExistence type="predicted"/>
<dbReference type="OrthoDB" id="8453373at2"/>
<accession>A0A3D9H5R7</accession>
<evidence type="ECO:0000313" key="3">
    <source>
        <dbReference type="Proteomes" id="UP000256845"/>
    </source>
</evidence>
<keyword evidence="2" id="KW-0808">Transferase</keyword>
<reference evidence="2 3" key="1">
    <citation type="submission" date="2018-07" db="EMBL/GenBank/DDBJ databases">
        <title>Genomic Encyclopedia of Type Strains, Phase III (KMG-III): the genomes of soil and plant-associated and newly described type strains.</title>
        <authorList>
            <person name="Whitman W."/>
        </authorList>
    </citation>
    <scope>NUCLEOTIDE SEQUENCE [LARGE SCALE GENOMIC DNA]</scope>
    <source>
        <strain evidence="2 3">CECT 8488</strain>
    </source>
</reference>
<dbReference type="EMBL" id="QRDW01000015">
    <property type="protein sequence ID" value="RED44306.1"/>
    <property type="molecule type" value="Genomic_DNA"/>
</dbReference>
<dbReference type="GO" id="GO:0016747">
    <property type="term" value="F:acyltransferase activity, transferring groups other than amino-acyl groups"/>
    <property type="evidence" value="ECO:0007669"/>
    <property type="project" value="InterPro"/>
</dbReference>
<sequence length="176" mass="19482">MLEIKNTLLSDVSPSLVTALCKIKDMHWPHGLDSQLDWWHRNSDADDRLVALFENGAPVAFLRIRNRVVTVNGHELTAACATEVSVSTGAQGRGFGCLMLDAVAQFVRNGQAELGYLLCEHKQKAFYERCGWKPVADVEIMDSSGVVRPLRDHEFCMICNPEGDGVDGLTLYGDVF</sequence>
<dbReference type="SUPFAM" id="SSF55729">
    <property type="entry name" value="Acyl-CoA N-acyltransferases (Nat)"/>
    <property type="match status" value="1"/>
</dbReference>
<dbReference type="InterPro" id="IPR000182">
    <property type="entry name" value="GNAT_dom"/>
</dbReference>
<dbReference type="Gene3D" id="3.40.630.30">
    <property type="match status" value="1"/>
</dbReference>
<protein>
    <submittedName>
        <fullName evidence="2">Acetyltransferase (GNAT) family protein</fullName>
    </submittedName>
</protein>
<name>A0A3D9H5R7_9PROT</name>
<dbReference type="Pfam" id="PF00583">
    <property type="entry name" value="Acetyltransf_1"/>
    <property type="match status" value="1"/>
</dbReference>
<dbReference type="AlphaFoldDB" id="A0A3D9H5R7"/>
<dbReference type="InterPro" id="IPR016181">
    <property type="entry name" value="Acyl_CoA_acyltransferase"/>
</dbReference>
<evidence type="ECO:0000259" key="1">
    <source>
        <dbReference type="PROSITE" id="PS51186"/>
    </source>
</evidence>
<dbReference type="Proteomes" id="UP000256845">
    <property type="component" value="Unassembled WGS sequence"/>
</dbReference>
<feature type="domain" description="N-acetyltransferase" evidence="1">
    <location>
        <begin position="7"/>
        <end position="162"/>
    </location>
</feature>
<evidence type="ECO:0000313" key="2">
    <source>
        <dbReference type="EMBL" id="RED44306.1"/>
    </source>
</evidence>
<dbReference type="PROSITE" id="PS51186">
    <property type="entry name" value="GNAT"/>
    <property type="match status" value="1"/>
</dbReference>
<keyword evidence="3" id="KW-1185">Reference proteome</keyword>
<gene>
    <name evidence="2" type="ORF">DFP90_11559</name>
</gene>
<dbReference type="RefSeq" id="WP_115939163.1">
    <property type="nucleotide sequence ID" value="NZ_QRDW01000015.1"/>
</dbReference>
<organism evidence="2 3">
    <name type="scientific">Aestuariispira insulae</name>
    <dbReference type="NCBI Taxonomy" id="1461337"/>
    <lineage>
        <taxon>Bacteria</taxon>
        <taxon>Pseudomonadati</taxon>
        <taxon>Pseudomonadota</taxon>
        <taxon>Alphaproteobacteria</taxon>
        <taxon>Rhodospirillales</taxon>
        <taxon>Kiloniellaceae</taxon>
        <taxon>Aestuariispira</taxon>
    </lineage>
</organism>
<comment type="caution">
    <text evidence="2">The sequence shown here is derived from an EMBL/GenBank/DDBJ whole genome shotgun (WGS) entry which is preliminary data.</text>
</comment>